<proteinExistence type="predicted"/>
<evidence type="ECO:0000313" key="2">
    <source>
        <dbReference type="EMBL" id="AXK34062.1"/>
    </source>
</evidence>
<organism evidence="2 3">
    <name type="scientific">Streptomyces armeniacus</name>
    <dbReference type="NCBI Taxonomy" id="83291"/>
    <lineage>
        <taxon>Bacteria</taxon>
        <taxon>Bacillati</taxon>
        <taxon>Actinomycetota</taxon>
        <taxon>Actinomycetes</taxon>
        <taxon>Kitasatosporales</taxon>
        <taxon>Streptomycetaceae</taxon>
        <taxon>Streptomyces</taxon>
    </lineage>
</organism>
<reference evidence="2 3" key="1">
    <citation type="submission" date="2018-07" db="EMBL/GenBank/DDBJ databases">
        <title>Draft genome of the type strain Streptomyces armeniacus ATCC 15676.</title>
        <authorList>
            <person name="Labana P."/>
            <person name="Gosse J.T."/>
            <person name="Boddy C.N."/>
        </authorList>
    </citation>
    <scope>NUCLEOTIDE SEQUENCE [LARGE SCALE GENOMIC DNA]</scope>
    <source>
        <strain evidence="2 3">ATCC 15676</strain>
    </source>
</reference>
<dbReference type="InterPro" id="IPR008634">
    <property type="entry name" value="Gas-vesicle_GvpO"/>
</dbReference>
<feature type="region of interest" description="Disordered" evidence="1">
    <location>
        <begin position="1"/>
        <end position="27"/>
    </location>
</feature>
<evidence type="ECO:0000313" key="3">
    <source>
        <dbReference type="Proteomes" id="UP000254425"/>
    </source>
</evidence>
<dbReference type="PIRSF" id="PIRSF028743">
    <property type="entry name" value="GvpO_protein"/>
    <property type="match status" value="1"/>
</dbReference>
<dbReference type="Pfam" id="PF05800">
    <property type="entry name" value="GvpO"/>
    <property type="match status" value="1"/>
</dbReference>
<dbReference type="Proteomes" id="UP000254425">
    <property type="component" value="Chromosome"/>
</dbReference>
<dbReference type="EMBL" id="CP031320">
    <property type="protein sequence ID" value="AXK34062.1"/>
    <property type="molecule type" value="Genomic_DNA"/>
</dbReference>
<evidence type="ECO:0000256" key="1">
    <source>
        <dbReference type="SAM" id="MobiDB-lite"/>
    </source>
</evidence>
<dbReference type="GO" id="GO:0031412">
    <property type="term" value="P:gas vesicle organization"/>
    <property type="evidence" value="ECO:0007669"/>
    <property type="project" value="InterPro"/>
</dbReference>
<dbReference type="AlphaFoldDB" id="A0A345XQZ6"/>
<name>A0A345XQZ6_9ACTN</name>
<keyword evidence="3" id="KW-1185">Reference proteome</keyword>
<accession>A0A345XQZ6</accession>
<feature type="compositionally biased region" description="Low complexity" evidence="1">
    <location>
        <begin position="1"/>
        <end position="10"/>
    </location>
</feature>
<dbReference type="KEGG" id="sarm:DVA86_16735"/>
<gene>
    <name evidence="2" type="ORF">DVA86_16735</name>
</gene>
<sequence>MGTDATAGETAGAGGPGGAHERASAPEALRAAAEQLAQLLGRAPDSVSALKPDDDGWTAHVEVVEIERIPDTTSVMASYRVNLDHAGRLLGYERIRRYARGQLDRENGRR</sequence>
<dbReference type="RefSeq" id="WP_208879289.1">
    <property type="nucleotide sequence ID" value="NZ_CP031320.1"/>
</dbReference>
<protein>
    <submittedName>
        <fullName evidence="2">Gas vesicle protein</fullName>
    </submittedName>
</protein>